<dbReference type="Pfam" id="PF02782">
    <property type="entry name" value="FGGY_C"/>
    <property type="match status" value="1"/>
</dbReference>
<dbReference type="AlphaFoldDB" id="E1R8S0"/>
<dbReference type="GO" id="GO:0005975">
    <property type="term" value="P:carbohydrate metabolic process"/>
    <property type="evidence" value="ECO:0007669"/>
    <property type="project" value="InterPro"/>
</dbReference>
<evidence type="ECO:0000259" key="4">
    <source>
        <dbReference type="Pfam" id="PF00370"/>
    </source>
</evidence>
<dbReference type="InterPro" id="IPR050406">
    <property type="entry name" value="FGGY_Carb_Kinase"/>
</dbReference>
<dbReference type="Pfam" id="PF00370">
    <property type="entry name" value="FGGY_N"/>
    <property type="match status" value="1"/>
</dbReference>
<dbReference type="InterPro" id="IPR018485">
    <property type="entry name" value="FGGY_C"/>
</dbReference>
<dbReference type="Proteomes" id="UP000002318">
    <property type="component" value="Chromosome"/>
</dbReference>
<dbReference type="InterPro" id="IPR000577">
    <property type="entry name" value="Carb_kinase_FGGY"/>
</dbReference>
<feature type="domain" description="Carbohydrate kinase FGGY C-terminal" evidence="5">
    <location>
        <begin position="252"/>
        <end position="432"/>
    </location>
</feature>
<comment type="similarity">
    <text evidence="1">Belongs to the FGGY kinase family.</text>
</comment>
<dbReference type="RefSeq" id="WP_013255288.1">
    <property type="nucleotide sequence ID" value="NC_014364.1"/>
</dbReference>
<keyword evidence="7" id="KW-1185">Reference proteome</keyword>
<evidence type="ECO:0000256" key="2">
    <source>
        <dbReference type="ARBA" id="ARBA00022679"/>
    </source>
</evidence>
<reference evidence="6 7" key="1">
    <citation type="journal article" date="2010" name="Stand. Genomic Sci.">
        <title>Complete genome sequence of Spirochaeta smaragdinae type strain (SEBR 4228).</title>
        <authorList>
            <person name="Mavromatis K."/>
            <person name="Yasawong M."/>
            <person name="Chertkov O."/>
            <person name="Lapidus A."/>
            <person name="Lucas S."/>
            <person name="Nolan M."/>
            <person name="Del Rio T.G."/>
            <person name="Tice H."/>
            <person name="Cheng J.F."/>
            <person name="Pitluck S."/>
            <person name="Liolios K."/>
            <person name="Ivanova N."/>
            <person name="Tapia R."/>
            <person name="Han C."/>
            <person name="Bruce D."/>
            <person name="Goodwin L."/>
            <person name="Pati A."/>
            <person name="Chen A."/>
            <person name="Palaniappan K."/>
            <person name="Land M."/>
            <person name="Hauser L."/>
            <person name="Chang Y.J."/>
            <person name="Jeffries C.D."/>
            <person name="Detter J.C."/>
            <person name="Rohde M."/>
            <person name="Brambilla E."/>
            <person name="Spring S."/>
            <person name="Goker M."/>
            <person name="Sikorski J."/>
            <person name="Woyke T."/>
            <person name="Bristow J."/>
            <person name="Eisen J.A."/>
            <person name="Markowitz V."/>
            <person name="Hugenholtz P."/>
            <person name="Klenk H.P."/>
            <person name="Kyrpides N.C."/>
        </authorList>
    </citation>
    <scope>NUCLEOTIDE SEQUENCE [LARGE SCALE GENOMIC DNA]</scope>
    <source>
        <strain evidence="7">DSM 11293 / JCM 15392 / SEBR 4228</strain>
    </source>
</reference>
<dbReference type="EMBL" id="CP002116">
    <property type="protein sequence ID" value="ADK81827.1"/>
    <property type="molecule type" value="Genomic_DNA"/>
</dbReference>
<dbReference type="GO" id="GO:0016301">
    <property type="term" value="F:kinase activity"/>
    <property type="evidence" value="ECO:0007669"/>
    <property type="project" value="UniProtKB-KW"/>
</dbReference>
<dbReference type="PANTHER" id="PTHR43095:SF5">
    <property type="entry name" value="XYLULOSE KINASE"/>
    <property type="match status" value="1"/>
</dbReference>
<evidence type="ECO:0000313" key="7">
    <source>
        <dbReference type="Proteomes" id="UP000002318"/>
    </source>
</evidence>
<organism evidence="6 7">
    <name type="scientific">Sediminispirochaeta smaragdinae (strain DSM 11293 / JCM 15392 / SEBR 4228)</name>
    <name type="common">Spirochaeta smaragdinae</name>
    <dbReference type="NCBI Taxonomy" id="573413"/>
    <lineage>
        <taxon>Bacteria</taxon>
        <taxon>Pseudomonadati</taxon>
        <taxon>Spirochaetota</taxon>
        <taxon>Spirochaetia</taxon>
        <taxon>Spirochaetales</taxon>
        <taxon>Spirochaetaceae</taxon>
        <taxon>Sediminispirochaeta</taxon>
    </lineage>
</organism>
<dbReference type="KEGG" id="ssm:Spirs_2721"/>
<gene>
    <name evidence="6" type="ordered locus">Spirs_2721</name>
</gene>
<proteinExistence type="inferred from homology"/>
<dbReference type="InterPro" id="IPR018484">
    <property type="entry name" value="FGGY_N"/>
</dbReference>
<dbReference type="InterPro" id="IPR043129">
    <property type="entry name" value="ATPase_NBD"/>
</dbReference>
<evidence type="ECO:0000256" key="3">
    <source>
        <dbReference type="ARBA" id="ARBA00022777"/>
    </source>
</evidence>
<dbReference type="eggNOG" id="COG1070">
    <property type="taxonomic scope" value="Bacteria"/>
</dbReference>
<dbReference type="STRING" id="573413.Spirs_2721"/>
<evidence type="ECO:0000313" key="6">
    <source>
        <dbReference type="EMBL" id="ADK81827.1"/>
    </source>
</evidence>
<dbReference type="HOGENOM" id="CLU_009281_3_0_12"/>
<keyword evidence="3 6" id="KW-0418">Kinase</keyword>
<dbReference type="OrthoDB" id="9805576at2"/>
<dbReference type="Gene3D" id="3.30.420.40">
    <property type="match status" value="2"/>
</dbReference>
<evidence type="ECO:0000259" key="5">
    <source>
        <dbReference type="Pfam" id="PF02782"/>
    </source>
</evidence>
<dbReference type="PIRSF" id="PIRSF000538">
    <property type="entry name" value="GlpK"/>
    <property type="match status" value="1"/>
</dbReference>
<name>E1R8S0_SEDSS</name>
<keyword evidence="2" id="KW-0808">Transferase</keyword>
<dbReference type="PANTHER" id="PTHR43095">
    <property type="entry name" value="SUGAR KINASE"/>
    <property type="match status" value="1"/>
</dbReference>
<feature type="domain" description="Carbohydrate kinase FGGY N-terminal" evidence="4">
    <location>
        <begin position="4"/>
        <end position="242"/>
    </location>
</feature>
<protein>
    <submittedName>
        <fullName evidence="6">Carbohydrate kinase, FGGY</fullName>
    </submittedName>
</protein>
<sequence>MGFLVIDLGTSNCRAVFIDEGGNCNKEERAPVKVSIKGPYAEIDTDEAWKTVCVLVKRLLRNVPSKDIDVVGIGALLGYVYLDSKDQPIKPAFIWMDTRADREALEMTKFFSEDFIYAVTGRRISPELLAPQIRWSSKHDNGVFRKIRRIIGLKDELIRRLTGEIVTDYSHMNYSMLCDYRNGKVDDAFVAWTGLKRYPLPNAVPAQTIIGEVNRSASVLTGLPQGIPVICGTSDGTAAMYGGGILVPNTAVLVSGTTDVLMALTARPLSGCDSLLSINTGMIVDTYAVGGASGLAGGTLRPLSALFGMEVSNLIEQAEKIPAGSEGLLLLPGFTGERSPYWKSYLSGGVLGWTPTHGPAHFTRALFESCSYRILRWLLTLRKTKINIGKVNIVGGGSRINLWNQIKADVCGISLTQPREIEATALGIALLCRLGVDKEALPEKLSESWIVPQCEFSPDERRHAYYGELFALFEHCLENVDEIYWDLEKIQLREHPEQ</sequence>
<evidence type="ECO:0000256" key="1">
    <source>
        <dbReference type="ARBA" id="ARBA00009156"/>
    </source>
</evidence>
<accession>E1R8S0</accession>
<dbReference type="SUPFAM" id="SSF53067">
    <property type="entry name" value="Actin-like ATPase domain"/>
    <property type="match status" value="2"/>
</dbReference>